<feature type="transmembrane region" description="Helical" evidence="1">
    <location>
        <begin position="121"/>
        <end position="138"/>
    </location>
</feature>
<feature type="transmembrane region" description="Helical" evidence="1">
    <location>
        <begin position="189"/>
        <end position="205"/>
    </location>
</feature>
<dbReference type="EMBL" id="VLKN01000004">
    <property type="protein sequence ID" value="TWI02957.1"/>
    <property type="molecule type" value="Genomic_DNA"/>
</dbReference>
<comment type="caution">
    <text evidence="2">The sequence shown here is derived from an EMBL/GenBank/DDBJ whole genome shotgun (WGS) entry which is preliminary data.</text>
</comment>
<proteinExistence type="predicted"/>
<keyword evidence="1" id="KW-1133">Transmembrane helix</keyword>
<evidence type="ECO:0000313" key="3">
    <source>
        <dbReference type="Proteomes" id="UP000315167"/>
    </source>
</evidence>
<accession>A0A562L5K0</accession>
<gene>
    <name evidence="2" type="ORF">IP90_02059</name>
</gene>
<feature type="transmembrane region" description="Helical" evidence="1">
    <location>
        <begin position="31"/>
        <end position="51"/>
    </location>
</feature>
<evidence type="ECO:0000256" key="1">
    <source>
        <dbReference type="SAM" id="Phobius"/>
    </source>
</evidence>
<sequence>MKTRAQLHGVAVPSIVVRIAVPMECVLGNRVLFGFEVLMILAISIQLALWFRPEPHSDWAYYWAAAGDVTRYERGGLSLWLLAIPKALGWSPLASALALNCLAALLLLCSSRALDPTAARWFGLLVALYLLLITPFFSIVQLDMLAAAQLAVGVWLLASPPSRWSRRFTFFVAAVMIAAGVSTKPQYALTLWAMLGLFVAAWLVLKRRMHPFLPILFAVLLAGSVTGFTIDLGLRALSGRSEAIRTNSAVTLYSGLLVSGTGPRCGYWSAGAAEAAKADLSKPLHHAVLDRLAQKPPTHWISVIGCKLPEIFRPGPYALYWLVESPNIRTRIDADPRRTEIDAAYRRALWWESHAYSALTLSILAMAAFTCIAMWRNAPLLALLPVLWITSFWVVHIVFEIQGRYFLGIFLLVPLLCSIALRVPRGVCGQISPKY</sequence>
<keyword evidence="1" id="KW-0472">Membrane</keyword>
<dbReference type="Proteomes" id="UP000315167">
    <property type="component" value="Unassembled WGS sequence"/>
</dbReference>
<keyword evidence="1" id="KW-0812">Transmembrane</keyword>
<feature type="transmembrane region" description="Helical" evidence="1">
    <location>
        <begin position="355"/>
        <end position="375"/>
    </location>
</feature>
<organism evidence="2 3">
    <name type="scientific">Luteimonas cucumeris</name>
    <dbReference type="NCBI Taxonomy" id="985012"/>
    <lineage>
        <taxon>Bacteria</taxon>
        <taxon>Pseudomonadati</taxon>
        <taxon>Pseudomonadota</taxon>
        <taxon>Gammaproteobacteria</taxon>
        <taxon>Lysobacterales</taxon>
        <taxon>Lysobacteraceae</taxon>
        <taxon>Luteimonas</taxon>
    </lineage>
</organism>
<evidence type="ECO:0008006" key="4">
    <source>
        <dbReference type="Google" id="ProtNLM"/>
    </source>
</evidence>
<feature type="transmembrane region" description="Helical" evidence="1">
    <location>
        <begin position="167"/>
        <end position="183"/>
    </location>
</feature>
<keyword evidence="3" id="KW-1185">Reference proteome</keyword>
<feature type="transmembrane region" description="Helical" evidence="1">
    <location>
        <begin position="212"/>
        <end position="230"/>
    </location>
</feature>
<name>A0A562L5K0_9GAMM</name>
<feature type="transmembrane region" description="Helical" evidence="1">
    <location>
        <begin position="405"/>
        <end position="424"/>
    </location>
</feature>
<evidence type="ECO:0000313" key="2">
    <source>
        <dbReference type="EMBL" id="TWI02957.1"/>
    </source>
</evidence>
<feature type="transmembrane region" description="Helical" evidence="1">
    <location>
        <begin position="87"/>
        <end position="109"/>
    </location>
</feature>
<protein>
    <recommendedName>
        <fullName evidence="4">Dolichyl-phosphate-mannose-protein mannosyltransferase</fullName>
    </recommendedName>
</protein>
<dbReference type="AlphaFoldDB" id="A0A562L5K0"/>
<reference evidence="2 3" key="1">
    <citation type="journal article" date="2015" name="Stand. Genomic Sci.">
        <title>Genomic Encyclopedia of Bacterial and Archaeal Type Strains, Phase III: the genomes of soil and plant-associated and newly described type strains.</title>
        <authorList>
            <person name="Whitman W.B."/>
            <person name="Woyke T."/>
            <person name="Klenk H.P."/>
            <person name="Zhou Y."/>
            <person name="Lilburn T.G."/>
            <person name="Beck B.J."/>
            <person name="De Vos P."/>
            <person name="Vandamme P."/>
            <person name="Eisen J.A."/>
            <person name="Garrity G."/>
            <person name="Hugenholtz P."/>
            <person name="Kyrpides N.C."/>
        </authorList>
    </citation>
    <scope>NUCLEOTIDE SEQUENCE [LARGE SCALE GENOMIC DNA]</scope>
    <source>
        <strain evidence="2 3">CGMCC 1.10821</strain>
    </source>
</reference>
<feature type="transmembrane region" description="Helical" evidence="1">
    <location>
        <begin position="380"/>
        <end position="399"/>
    </location>
</feature>